<organism evidence="2 3">
    <name type="scientific">Puccinia graminis f. sp. tritici</name>
    <dbReference type="NCBI Taxonomy" id="56615"/>
    <lineage>
        <taxon>Eukaryota</taxon>
        <taxon>Fungi</taxon>
        <taxon>Dikarya</taxon>
        <taxon>Basidiomycota</taxon>
        <taxon>Pucciniomycotina</taxon>
        <taxon>Pucciniomycetes</taxon>
        <taxon>Pucciniales</taxon>
        <taxon>Pucciniaceae</taxon>
        <taxon>Puccinia</taxon>
    </lineage>
</organism>
<evidence type="ECO:0000256" key="1">
    <source>
        <dbReference type="SAM" id="MobiDB-lite"/>
    </source>
</evidence>
<reference evidence="2 3" key="1">
    <citation type="submission" date="2019-05" db="EMBL/GenBank/DDBJ databases">
        <title>Emergence of the Ug99 lineage of the wheat stem rust pathogen through somatic hybridization.</title>
        <authorList>
            <person name="Li F."/>
            <person name="Upadhyaya N.M."/>
            <person name="Sperschneider J."/>
            <person name="Matny O."/>
            <person name="Nguyen-Phuc H."/>
            <person name="Mago R."/>
            <person name="Raley C."/>
            <person name="Miller M.E."/>
            <person name="Silverstein K.A.T."/>
            <person name="Henningsen E."/>
            <person name="Hirsch C.D."/>
            <person name="Visser B."/>
            <person name="Pretorius Z.A."/>
            <person name="Steffenson B.J."/>
            <person name="Schwessinger B."/>
            <person name="Dodds P.N."/>
            <person name="Figueroa M."/>
        </authorList>
    </citation>
    <scope>NUCLEOTIDE SEQUENCE [LARGE SCALE GENOMIC DNA]</scope>
    <source>
        <strain evidence="2 3">Ug99</strain>
    </source>
</reference>
<feature type="compositionally biased region" description="Basic and acidic residues" evidence="1">
    <location>
        <begin position="14"/>
        <end position="29"/>
    </location>
</feature>
<proteinExistence type="predicted"/>
<protein>
    <submittedName>
        <fullName evidence="2">Uncharacterized protein</fullName>
    </submittedName>
</protein>
<feature type="region of interest" description="Disordered" evidence="1">
    <location>
        <begin position="1"/>
        <end position="63"/>
    </location>
</feature>
<name>A0A5B0PPP2_PUCGR</name>
<sequence>MEAPLKGEGGSSEDVQRLRGECSPHESRSHRIQSKPILQNRSATLHPPQKKDRGSGKLGTANDQNKQLIHLLRPWIMINLRIHSTRARKTRMSFYTAQDGSTRDLKKNRAL</sequence>
<dbReference type="AlphaFoldDB" id="A0A5B0PPP2"/>
<accession>A0A5B0PPP2</accession>
<dbReference type="EMBL" id="VDEP01000337">
    <property type="protein sequence ID" value="KAA1102620.1"/>
    <property type="molecule type" value="Genomic_DNA"/>
</dbReference>
<evidence type="ECO:0000313" key="3">
    <source>
        <dbReference type="Proteomes" id="UP000325313"/>
    </source>
</evidence>
<evidence type="ECO:0000313" key="2">
    <source>
        <dbReference type="EMBL" id="KAA1102620.1"/>
    </source>
</evidence>
<comment type="caution">
    <text evidence="2">The sequence shown here is derived from an EMBL/GenBank/DDBJ whole genome shotgun (WGS) entry which is preliminary data.</text>
</comment>
<gene>
    <name evidence="2" type="ORF">PGTUg99_024808</name>
</gene>
<dbReference type="Proteomes" id="UP000325313">
    <property type="component" value="Unassembled WGS sequence"/>
</dbReference>